<name>A0A9P6DN05_9AGAM</name>
<dbReference type="Proteomes" id="UP000886523">
    <property type="component" value="Unassembled WGS sequence"/>
</dbReference>
<evidence type="ECO:0000313" key="3">
    <source>
        <dbReference type="Proteomes" id="UP000886523"/>
    </source>
</evidence>
<proteinExistence type="predicted"/>
<sequence length="477" mass="53279">MRRSWLTGRAVTQCSRRRPRETLQNNRQAVFLFGHRRVAEKRLCTQQAELNGVLGLGVPPRDFATPQVEPFPSGEVFAQGPSGDIIATDLPYHPPSPNTGGPSEPEASFIPLLLDGIAEPLHSSRIHIVTDTRSRHARAKEAAAIRWNHVVIPSLIQPFMLFERERLLRREEHTVQVEEACRCGKQWRLLKVLCVYFERLETIEFHVCGCPSRTAARQLVLRAPNERAWAATLENFLKRRGFKFGGNDSLRRRFATALAQYQVLSAKGDGSATESQVICEDTLNPANPAIGGSESNIHQLDTDTPIPERKYNNAHKRAGPYHCGDDELPSLYLQSCCPLCFGGSQTIGLPLQAIVCIDANFQLKRNRDKDLRKDHKGETGSRDPLIASPRTVLLDQSQVDIMEARVNELRPSRSKGRAERKRKADEVDDDTSSPLEDDKVEAGLDVPNSVLDGCEKSFIAADGDRIKASRNILMTLE</sequence>
<feature type="region of interest" description="Disordered" evidence="1">
    <location>
        <begin position="370"/>
        <end position="389"/>
    </location>
</feature>
<protein>
    <recommendedName>
        <fullName evidence="4">CxC1-like cysteine cluster associated with KDZ transposases domain-containing protein</fullName>
    </recommendedName>
</protein>
<comment type="caution">
    <text evidence="2">The sequence shown here is derived from an EMBL/GenBank/DDBJ whole genome shotgun (WGS) entry which is preliminary data.</text>
</comment>
<feature type="compositionally biased region" description="Basic and acidic residues" evidence="1">
    <location>
        <begin position="370"/>
        <end position="381"/>
    </location>
</feature>
<evidence type="ECO:0008006" key="4">
    <source>
        <dbReference type="Google" id="ProtNLM"/>
    </source>
</evidence>
<feature type="region of interest" description="Disordered" evidence="1">
    <location>
        <begin position="405"/>
        <end position="446"/>
    </location>
</feature>
<accession>A0A9P6DN05</accession>
<dbReference type="EMBL" id="MU129208">
    <property type="protein sequence ID" value="KAF9504623.1"/>
    <property type="molecule type" value="Genomic_DNA"/>
</dbReference>
<evidence type="ECO:0000313" key="2">
    <source>
        <dbReference type="EMBL" id="KAF9504623.1"/>
    </source>
</evidence>
<gene>
    <name evidence="2" type="ORF">BS47DRAFT_1401204</name>
</gene>
<evidence type="ECO:0000256" key="1">
    <source>
        <dbReference type="SAM" id="MobiDB-lite"/>
    </source>
</evidence>
<dbReference type="AlphaFoldDB" id="A0A9P6DN05"/>
<organism evidence="2 3">
    <name type="scientific">Hydnum rufescens UP504</name>
    <dbReference type="NCBI Taxonomy" id="1448309"/>
    <lineage>
        <taxon>Eukaryota</taxon>
        <taxon>Fungi</taxon>
        <taxon>Dikarya</taxon>
        <taxon>Basidiomycota</taxon>
        <taxon>Agaricomycotina</taxon>
        <taxon>Agaricomycetes</taxon>
        <taxon>Cantharellales</taxon>
        <taxon>Hydnaceae</taxon>
        <taxon>Hydnum</taxon>
    </lineage>
</organism>
<keyword evidence="3" id="KW-1185">Reference proteome</keyword>
<feature type="compositionally biased region" description="Basic residues" evidence="1">
    <location>
        <begin position="412"/>
        <end position="421"/>
    </location>
</feature>
<reference evidence="2" key="1">
    <citation type="journal article" date="2020" name="Nat. Commun.">
        <title>Large-scale genome sequencing of mycorrhizal fungi provides insights into the early evolution of symbiotic traits.</title>
        <authorList>
            <person name="Miyauchi S."/>
            <person name="Kiss E."/>
            <person name="Kuo A."/>
            <person name="Drula E."/>
            <person name="Kohler A."/>
            <person name="Sanchez-Garcia M."/>
            <person name="Morin E."/>
            <person name="Andreopoulos B."/>
            <person name="Barry K.W."/>
            <person name="Bonito G."/>
            <person name="Buee M."/>
            <person name="Carver A."/>
            <person name="Chen C."/>
            <person name="Cichocki N."/>
            <person name="Clum A."/>
            <person name="Culley D."/>
            <person name="Crous P.W."/>
            <person name="Fauchery L."/>
            <person name="Girlanda M."/>
            <person name="Hayes R.D."/>
            <person name="Keri Z."/>
            <person name="LaButti K."/>
            <person name="Lipzen A."/>
            <person name="Lombard V."/>
            <person name="Magnuson J."/>
            <person name="Maillard F."/>
            <person name="Murat C."/>
            <person name="Nolan M."/>
            <person name="Ohm R.A."/>
            <person name="Pangilinan J."/>
            <person name="Pereira M.F."/>
            <person name="Perotto S."/>
            <person name="Peter M."/>
            <person name="Pfister S."/>
            <person name="Riley R."/>
            <person name="Sitrit Y."/>
            <person name="Stielow J.B."/>
            <person name="Szollosi G."/>
            <person name="Zifcakova L."/>
            <person name="Stursova M."/>
            <person name="Spatafora J.W."/>
            <person name="Tedersoo L."/>
            <person name="Vaario L.M."/>
            <person name="Yamada A."/>
            <person name="Yan M."/>
            <person name="Wang P."/>
            <person name="Xu J."/>
            <person name="Bruns T."/>
            <person name="Baldrian P."/>
            <person name="Vilgalys R."/>
            <person name="Dunand C."/>
            <person name="Henrissat B."/>
            <person name="Grigoriev I.V."/>
            <person name="Hibbett D."/>
            <person name="Nagy L.G."/>
            <person name="Martin F.M."/>
        </authorList>
    </citation>
    <scope>NUCLEOTIDE SEQUENCE</scope>
    <source>
        <strain evidence="2">UP504</strain>
    </source>
</reference>